<comment type="pathway">
    <text evidence="6">Aromatic compound metabolism; 4-hydroxyphenylacetate degradation; pyruvate and succinate semialdehyde from 4-hydroxyphenylacetate: step 4/7.</text>
</comment>
<dbReference type="Pfam" id="PF01557">
    <property type="entry name" value="FAA_hydrolase"/>
    <property type="match status" value="1"/>
</dbReference>
<evidence type="ECO:0000256" key="7">
    <source>
        <dbReference type="ARBA" id="ARBA00060680"/>
    </source>
</evidence>
<name>A0A0G9H7W1_9GAMM</name>
<evidence type="ECO:0000256" key="5">
    <source>
        <dbReference type="ARBA" id="ARBA00057150"/>
    </source>
</evidence>
<dbReference type="InterPro" id="IPR018833">
    <property type="entry name" value="Rv2993c-like_N"/>
</dbReference>
<dbReference type="GO" id="GO:0018773">
    <property type="term" value="F:acetylpyruvate hydrolase activity"/>
    <property type="evidence" value="ECO:0007669"/>
    <property type="project" value="TreeGrafter"/>
</dbReference>
<dbReference type="OrthoDB" id="9805307at2"/>
<dbReference type="Proteomes" id="UP000182987">
    <property type="component" value="Chromosome"/>
</dbReference>
<proteinExistence type="inferred from homology"/>
<evidence type="ECO:0000313" key="9">
    <source>
        <dbReference type="Proteomes" id="UP000182987"/>
    </source>
</evidence>
<evidence type="ECO:0000256" key="2">
    <source>
        <dbReference type="ARBA" id="ARBA00022723"/>
    </source>
</evidence>
<evidence type="ECO:0000256" key="3">
    <source>
        <dbReference type="ARBA" id="ARBA00051258"/>
    </source>
</evidence>
<evidence type="ECO:0000256" key="6">
    <source>
        <dbReference type="ARBA" id="ARBA00060569"/>
    </source>
</evidence>
<keyword evidence="8" id="KW-0378">Hydrolase</keyword>
<dbReference type="AlphaFoldDB" id="A0A0G9H7W1"/>
<keyword evidence="9" id="KW-1185">Reference proteome</keyword>
<organism evidence="8 9">
    <name type="scientific">Luteibacter rhizovicinus DSM 16549</name>
    <dbReference type="NCBI Taxonomy" id="1440763"/>
    <lineage>
        <taxon>Bacteria</taxon>
        <taxon>Pseudomonadati</taxon>
        <taxon>Pseudomonadota</taxon>
        <taxon>Gammaproteobacteria</taxon>
        <taxon>Lysobacterales</taxon>
        <taxon>Rhodanobacteraceae</taxon>
        <taxon>Luteibacter</taxon>
    </lineage>
</organism>
<dbReference type="Pfam" id="PF10370">
    <property type="entry name" value="Rv2993c-like_N"/>
    <property type="match status" value="1"/>
</dbReference>
<dbReference type="Gene3D" id="3.90.850.10">
    <property type="entry name" value="Fumarylacetoacetase-like, C-terminal domain"/>
    <property type="match status" value="1"/>
</dbReference>
<dbReference type="InterPro" id="IPR036663">
    <property type="entry name" value="Fumarylacetoacetase_C_sf"/>
</dbReference>
<comment type="similarity">
    <text evidence="1">Belongs to the FAH family.</text>
</comment>
<dbReference type="FunFam" id="3.90.850.10:FF:000002">
    <property type="entry name" value="2-hydroxyhepta-2,4-diene-1,7-dioate isomerase"/>
    <property type="match status" value="1"/>
</dbReference>
<gene>
    <name evidence="8" type="ORF">BJI69_21600</name>
</gene>
<dbReference type="PATRIC" id="fig|1440763.5.peg.3306"/>
<dbReference type="PANTHER" id="PTHR11820">
    <property type="entry name" value="ACYLPYRUVASE"/>
    <property type="match status" value="1"/>
</dbReference>
<dbReference type="InterPro" id="IPR011234">
    <property type="entry name" value="Fumarylacetoacetase-like_C"/>
</dbReference>
<dbReference type="KEGG" id="lrz:BJI69_21600"/>
<comment type="catalytic activity">
    <reaction evidence="3">
        <text>(3E,5R)-5-carboxy-2-oxohept-3-enedioate + H(+) = (4Z)-2-oxohept-4-enedioate + CO2</text>
        <dbReference type="Rhea" id="RHEA:14397"/>
        <dbReference type="ChEBI" id="CHEBI:15378"/>
        <dbReference type="ChEBI" id="CHEBI:16526"/>
        <dbReference type="ChEBI" id="CHEBI:87491"/>
        <dbReference type="ChEBI" id="CHEBI:87507"/>
        <dbReference type="EC" id="4.1.1.68"/>
    </reaction>
</comment>
<evidence type="ECO:0000256" key="4">
    <source>
        <dbReference type="ARBA" id="ARBA00052790"/>
    </source>
</evidence>
<evidence type="ECO:0000313" key="8">
    <source>
        <dbReference type="EMBL" id="APG06242.1"/>
    </source>
</evidence>
<comment type="function">
    <text evidence="5">Decarboxylates OPET (5-oxo-pent-3-ene-1,2,5-tricarboxylic acid) into HHDD (2-hydroxy-hept-2,4-diene-1,7-dioate) and isomerizes it to OHED (2-oxo-hept-3-ene-1,7-dioate).</text>
</comment>
<keyword evidence="2" id="KW-0479">Metal-binding</keyword>
<comment type="pathway">
    <text evidence="7">Aromatic compound metabolism; 4-hydroxyphenylacetate degradation; pyruvate and succinate semialdehyde from 4-hydroxyphenylacetate: step 5/7.</text>
</comment>
<dbReference type="GO" id="GO:0018800">
    <property type="term" value="F:5-oxopent-3-ene-1,2,5-tricarboxylate decarboxylase activity"/>
    <property type="evidence" value="ECO:0007669"/>
    <property type="project" value="UniProtKB-EC"/>
</dbReference>
<reference evidence="9" key="1">
    <citation type="submission" date="2016-09" db="EMBL/GenBank/DDBJ databases">
        <authorList>
            <person name="Lysoe E."/>
        </authorList>
    </citation>
    <scope>NUCLEOTIDE SEQUENCE [LARGE SCALE GENOMIC DNA]</scope>
    <source>
        <strain evidence="9">LJ96T</strain>
    </source>
</reference>
<dbReference type="GO" id="GO:0019752">
    <property type="term" value="P:carboxylic acid metabolic process"/>
    <property type="evidence" value="ECO:0007669"/>
    <property type="project" value="UniProtKB-ARBA"/>
</dbReference>
<sequence length="286" mass="30404">MKYATYRHEGEIRVGQVSPDGLSVTPVRVAGRPVSDLHDVFAGAAGASGAPVALASVELLAPIPRPRRNLFCVGKNYAAHAKEFAGSGFDAGHTGAPEDLPTDPIVFTKAPECVIGHGAAIWAAEGVTDFLDYEAELAVIIGVGGRGITRAEAMRHVWGYTIINDVTARDWQKRHKQWFMGKSFDTFAPMGPFAVTADAIDGASLDLSCWVNGERRQHANTRDLIFDIPTLIETISAGITLMPGDIIATGTPEGVGIGRKPPTALRRGDLIEIEIAGIGRLGNRVG</sequence>
<protein>
    <submittedName>
        <fullName evidence="8">Hydrolase</fullName>
    </submittedName>
</protein>
<accession>A0A0G9H7W1</accession>
<dbReference type="RefSeq" id="WP_046968760.1">
    <property type="nucleotide sequence ID" value="NZ_CP017480.1"/>
</dbReference>
<comment type="catalytic activity">
    <reaction evidence="4">
        <text>(2E,4Z)-5-hydroxypenta-2,4-diene-1,2,5-tricarboxylate = (3E,5R)-5-carboxy-2-oxohept-3-enedioate</text>
        <dbReference type="Rhea" id="RHEA:18813"/>
        <dbReference type="ChEBI" id="CHEBI:47961"/>
        <dbReference type="ChEBI" id="CHEBI:87491"/>
        <dbReference type="EC" id="5.3.3.10"/>
    </reaction>
</comment>
<dbReference type="PANTHER" id="PTHR11820:SF7">
    <property type="entry name" value="ACYLPYRUVASE FAHD1, MITOCHONDRIAL"/>
    <property type="match status" value="1"/>
</dbReference>
<dbReference type="STRING" id="1440763.BJI69_21600"/>
<dbReference type="GO" id="GO:0008704">
    <property type="term" value="F:5-carboxymethyl-2-hydroxymuconate delta-isomerase activity"/>
    <property type="evidence" value="ECO:0007669"/>
    <property type="project" value="UniProtKB-EC"/>
</dbReference>
<dbReference type="GO" id="GO:0046872">
    <property type="term" value="F:metal ion binding"/>
    <property type="evidence" value="ECO:0007669"/>
    <property type="project" value="UniProtKB-KW"/>
</dbReference>
<dbReference type="EMBL" id="CP017480">
    <property type="protein sequence ID" value="APG06242.1"/>
    <property type="molecule type" value="Genomic_DNA"/>
</dbReference>
<dbReference type="SUPFAM" id="SSF56529">
    <property type="entry name" value="FAH"/>
    <property type="match status" value="1"/>
</dbReference>
<evidence type="ECO:0000256" key="1">
    <source>
        <dbReference type="ARBA" id="ARBA00010211"/>
    </source>
</evidence>